<dbReference type="Pfam" id="PF03407">
    <property type="entry name" value="Nucleotid_trans"/>
    <property type="match status" value="1"/>
</dbReference>
<dbReference type="Proteomes" id="UP000886520">
    <property type="component" value="Chromosome 20"/>
</dbReference>
<proteinExistence type="inferred from homology"/>
<keyword evidence="4" id="KW-1185">Reference proteome</keyword>
<dbReference type="InterPro" id="IPR005069">
    <property type="entry name" value="Nucl-diP-sugar_transferase"/>
</dbReference>
<accession>A0A9D4U9I6</accession>
<comment type="similarity">
    <text evidence="1">Belongs to the glycosyltransferase 77 family.</text>
</comment>
<gene>
    <name evidence="3" type="ORF">GOP47_0020628</name>
</gene>
<evidence type="ECO:0000313" key="3">
    <source>
        <dbReference type="EMBL" id="KAI5063958.1"/>
    </source>
</evidence>
<organism evidence="3 4">
    <name type="scientific">Adiantum capillus-veneris</name>
    <name type="common">Maidenhair fern</name>
    <dbReference type="NCBI Taxonomy" id="13818"/>
    <lineage>
        <taxon>Eukaryota</taxon>
        <taxon>Viridiplantae</taxon>
        <taxon>Streptophyta</taxon>
        <taxon>Embryophyta</taxon>
        <taxon>Tracheophyta</taxon>
        <taxon>Polypodiopsida</taxon>
        <taxon>Polypodiidae</taxon>
        <taxon>Polypodiales</taxon>
        <taxon>Pteridineae</taxon>
        <taxon>Pteridaceae</taxon>
        <taxon>Vittarioideae</taxon>
        <taxon>Adiantum</taxon>
    </lineage>
</organism>
<evidence type="ECO:0000259" key="2">
    <source>
        <dbReference type="Pfam" id="PF03407"/>
    </source>
</evidence>
<name>A0A9D4U9I6_ADICA</name>
<dbReference type="EMBL" id="JABFUD020000020">
    <property type="protein sequence ID" value="KAI5063958.1"/>
    <property type="molecule type" value="Genomic_DNA"/>
</dbReference>
<dbReference type="OrthoDB" id="2020070at2759"/>
<dbReference type="InterPro" id="IPR029044">
    <property type="entry name" value="Nucleotide-diphossugar_trans"/>
</dbReference>
<dbReference type="PANTHER" id="PTHR33604">
    <property type="entry name" value="OSJNBA0004B13.7 PROTEIN"/>
    <property type="match status" value="1"/>
</dbReference>
<feature type="domain" description="Nucleotide-diphospho-sugar transferase" evidence="2">
    <location>
        <begin position="242"/>
        <end position="338"/>
    </location>
</feature>
<dbReference type="PANTHER" id="PTHR33604:SF3">
    <property type="entry name" value="OSJNBA0004B13.7 PROTEIN"/>
    <property type="match status" value="1"/>
</dbReference>
<protein>
    <recommendedName>
        <fullName evidence="2">Nucleotide-diphospho-sugar transferase domain-containing protein</fullName>
    </recommendedName>
</protein>
<sequence length="467" mass="53583">MVEDDMFVSPLYFKYLRRVIETYYYNPSNYDPTVYGISLQRPRFVPGKHGSQLRVDDATHLFLYQLVGTWGQLLFPKPWKEFRLWYDVLKSKNIKPVLEGMVTTGWYHRSKERIWTPWFIKFAYSKGYFNLYTHFSNEQALSVSYRDKGVNTKKEAGPDSTLIGNENVSGLNSWEMKPLDQLKRYDFCFHEVKQGRLIENAQGVKTIVPSFEENGTVILVDAVGFREEVIRNWLCQFSKLSIRNFVILIQDRELEKSLLRQGHAVMHLAPELLEKEIHRTLKHPTLKDKIVYIERALTVIQAVTMITHSGYNIWLTDVGTLWLANPFPLVHIDNADILGFTWGTGVSSELLYIKGSKRMMSFWGNLYRNVLHQADFVANSISSNYKQNYLGVMIGNNMSKGTLSFKPLSTTLKVDLSVAYSNESDGPPKLAAALLVGIPSNDSYASALKSFGLWKLDEELVCTGVYC</sequence>
<dbReference type="Gene3D" id="3.90.550.10">
    <property type="entry name" value="Spore Coat Polysaccharide Biosynthesis Protein SpsA, Chain A"/>
    <property type="match status" value="1"/>
</dbReference>
<evidence type="ECO:0000313" key="4">
    <source>
        <dbReference type="Proteomes" id="UP000886520"/>
    </source>
</evidence>
<reference evidence="3" key="1">
    <citation type="submission" date="2021-01" db="EMBL/GenBank/DDBJ databases">
        <title>Adiantum capillus-veneris genome.</title>
        <authorList>
            <person name="Fang Y."/>
            <person name="Liao Q."/>
        </authorList>
    </citation>
    <scope>NUCLEOTIDE SEQUENCE</scope>
    <source>
        <strain evidence="3">H3</strain>
        <tissue evidence="3">Leaf</tissue>
    </source>
</reference>
<evidence type="ECO:0000256" key="1">
    <source>
        <dbReference type="ARBA" id="ARBA00007033"/>
    </source>
</evidence>
<dbReference type="AlphaFoldDB" id="A0A9D4U9I6"/>
<comment type="caution">
    <text evidence="3">The sequence shown here is derived from an EMBL/GenBank/DDBJ whole genome shotgun (WGS) entry which is preliminary data.</text>
</comment>